<dbReference type="PANTHER" id="PTHR28180:SF2">
    <property type="entry name" value="PEROXISOMAL PROTEIN 2"/>
    <property type="match status" value="1"/>
</dbReference>
<dbReference type="OrthoDB" id="5537330at2759"/>
<dbReference type="AlphaFoldDB" id="A0A9W9PQE0"/>
<reference evidence="1" key="1">
    <citation type="submission" date="2022-12" db="EMBL/GenBank/DDBJ databases">
        <authorList>
            <person name="Petersen C."/>
        </authorList>
    </citation>
    <scope>NUCLEOTIDE SEQUENCE</scope>
    <source>
        <strain evidence="1">IBT 21472</strain>
    </source>
</reference>
<dbReference type="InterPro" id="IPR052999">
    <property type="entry name" value="PTS1_Protein"/>
</dbReference>
<proteinExistence type="predicted"/>
<protein>
    <submittedName>
        <fullName evidence="1">Uncharacterized protein</fullName>
    </submittedName>
</protein>
<reference evidence="1" key="2">
    <citation type="journal article" date="2023" name="IMA Fungus">
        <title>Comparative genomic study of the Penicillium genus elucidates a diverse pangenome and 15 lateral gene transfer events.</title>
        <authorList>
            <person name="Petersen C."/>
            <person name="Sorensen T."/>
            <person name="Nielsen M.R."/>
            <person name="Sondergaard T.E."/>
            <person name="Sorensen J.L."/>
            <person name="Fitzpatrick D.A."/>
            <person name="Frisvad J.C."/>
            <person name="Nielsen K.L."/>
        </authorList>
    </citation>
    <scope>NUCLEOTIDE SEQUENCE</scope>
    <source>
        <strain evidence="1">IBT 21472</strain>
    </source>
</reference>
<dbReference type="EMBL" id="JAPZBO010000009">
    <property type="protein sequence ID" value="KAJ5303740.1"/>
    <property type="molecule type" value="Genomic_DNA"/>
</dbReference>
<accession>A0A9W9PQE0</accession>
<dbReference type="InterPro" id="IPR029032">
    <property type="entry name" value="AhpD-like"/>
</dbReference>
<evidence type="ECO:0000313" key="2">
    <source>
        <dbReference type="Proteomes" id="UP001147746"/>
    </source>
</evidence>
<dbReference type="Proteomes" id="UP001147746">
    <property type="component" value="Unassembled WGS sequence"/>
</dbReference>
<evidence type="ECO:0000313" key="1">
    <source>
        <dbReference type="EMBL" id="KAJ5303740.1"/>
    </source>
</evidence>
<comment type="caution">
    <text evidence="1">The sequence shown here is derived from an EMBL/GenBank/DDBJ whole genome shotgun (WGS) entry which is preliminary data.</text>
</comment>
<name>A0A9W9PQE0_9EURO</name>
<keyword evidence="2" id="KW-1185">Reference proteome</keyword>
<organism evidence="1 2">
    <name type="scientific">Penicillium atrosanguineum</name>
    <dbReference type="NCBI Taxonomy" id="1132637"/>
    <lineage>
        <taxon>Eukaryota</taxon>
        <taxon>Fungi</taxon>
        <taxon>Dikarya</taxon>
        <taxon>Ascomycota</taxon>
        <taxon>Pezizomycotina</taxon>
        <taxon>Eurotiomycetes</taxon>
        <taxon>Eurotiomycetidae</taxon>
        <taxon>Eurotiales</taxon>
        <taxon>Aspergillaceae</taxon>
        <taxon>Penicillium</taxon>
    </lineage>
</organism>
<dbReference type="SUPFAM" id="SSF69118">
    <property type="entry name" value="AhpD-like"/>
    <property type="match status" value="1"/>
</dbReference>
<gene>
    <name evidence="1" type="ORF">N7476_010539</name>
</gene>
<dbReference type="PANTHER" id="PTHR28180">
    <property type="entry name" value="CONSERVED MITOCHONDRIAL PROTEIN-RELATED"/>
    <property type="match status" value="1"/>
</dbReference>
<sequence length="238" mass="27074">MSCLVAMTMTMTSREHFYAQLQTLEEELPGNRMRWYLSVFPCLAALNQVDEIVDLYPILLQKYVDEAQHRQVTRQIRESLTKAVGVIGAAKTGNALRALAGVVPPYLHDQLNYRENDSPEVASKRGREFFKKIYLLDPDVDPNPTREAGPDYDFIVLELLYGRVFSFTEVLDILESEQVMVSALIGIDCVEQVRFHMIGLLRNGARRDEVDFIRQISALVVDTIGVKESRKIPTVPEL</sequence>
<dbReference type="Gene3D" id="1.20.1290.10">
    <property type="entry name" value="AhpD-like"/>
    <property type="match status" value="1"/>
</dbReference>